<organism evidence="1 2">
    <name type="scientific">Candidatus Kaiserbacteria bacterium CG08_land_8_20_14_0_20_50_21</name>
    <dbReference type="NCBI Taxonomy" id="1974604"/>
    <lineage>
        <taxon>Bacteria</taxon>
        <taxon>Candidatus Kaiseribacteriota</taxon>
    </lineage>
</organism>
<dbReference type="Proteomes" id="UP000228687">
    <property type="component" value="Unassembled WGS sequence"/>
</dbReference>
<name>A0A2H0YY09_9BACT</name>
<proteinExistence type="predicted"/>
<sequence>MVGILRHWRIAFSTLLSAVIIATAYMFAHSVESPQSAQASTETALLQAIAAKDSDGDGLPDWEEALYGTSPNTIDTFHLGMTDGEAVAKGLVVPRAVADVSVATSSQNSLDSNGLPPPPAEGTLTAVFAKNFFMLYLSAKQANGGADLTVDQVSVLATEALNQFSKSFILSTNFKTMSDIKISGTGYDALRAFAIAAEAILKKNTTDATMSEIQYLQSAIQDNDASALAHLASLAKAYRDTAVGIAMLPIPQEIANDILFIVNAIMRLSEIYNDFARVNIDPMTAMLALQQFRQTELEAERAFTALANTYVANGVILHNGTPGASFVNIMVNL</sequence>
<dbReference type="EMBL" id="PEXT01000056">
    <property type="protein sequence ID" value="PIS43189.1"/>
    <property type="molecule type" value="Genomic_DNA"/>
</dbReference>
<comment type="caution">
    <text evidence="1">The sequence shown here is derived from an EMBL/GenBank/DDBJ whole genome shotgun (WGS) entry which is preliminary data.</text>
</comment>
<dbReference type="AlphaFoldDB" id="A0A2H0YY09"/>
<gene>
    <name evidence="1" type="ORF">COT23_02680</name>
</gene>
<reference evidence="2" key="1">
    <citation type="submission" date="2017-09" db="EMBL/GenBank/DDBJ databases">
        <title>Depth-based differentiation of microbial function through sediment-hosted aquifers and enrichment of novel symbionts in the deep terrestrial subsurface.</title>
        <authorList>
            <person name="Probst A.J."/>
            <person name="Ladd B."/>
            <person name="Jarett J.K."/>
            <person name="Geller-Mcgrath D.E."/>
            <person name="Sieber C.M.K."/>
            <person name="Emerson J.B."/>
            <person name="Anantharaman K."/>
            <person name="Thomas B.C."/>
            <person name="Malmstrom R."/>
            <person name="Stieglmeier M."/>
            <person name="Klingl A."/>
            <person name="Woyke T."/>
            <person name="Ryan C.M."/>
            <person name="Banfield J.F."/>
        </authorList>
    </citation>
    <scope>NUCLEOTIDE SEQUENCE [LARGE SCALE GENOMIC DNA]</scope>
</reference>
<evidence type="ECO:0000313" key="2">
    <source>
        <dbReference type="Proteomes" id="UP000228687"/>
    </source>
</evidence>
<protein>
    <submittedName>
        <fullName evidence="1">Uncharacterized protein</fullName>
    </submittedName>
</protein>
<accession>A0A2H0YY09</accession>
<evidence type="ECO:0000313" key="1">
    <source>
        <dbReference type="EMBL" id="PIS43189.1"/>
    </source>
</evidence>